<dbReference type="HOGENOM" id="CLU_2547144_0_0_1"/>
<dbReference type="EMBL" id="CM001888">
    <property type="protein sequence ID" value="EOY19106.1"/>
    <property type="molecule type" value="Genomic_DNA"/>
</dbReference>
<evidence type="ECO:0000313" key="1">
    <source>
        <dbReference type="EMBL" id="EOY19106.1"/>
    </source>
</evidence>
<keyword evidence="2" id="KW-1185">Reference proteome</keyword>
<evidence type="ECO:0000313" key="2">
    <source>
        <dbReference type="Proteomes" id="UP000026915"/>
    </source>
</evidence>
<organism evidence="1 2">
    <name type="scientific">Theobroma cacao</name>
    <name type="common">Cacao</name>
    <name type="synonym">Cocoa</name>
    <dbReference type="NCBI Taxonomy" id="3641"/>
    <lineage>
        <taxon>Eukaryota</taxon>
        <taxon>Viridiplantae</taxon>
        <taxon>Streptophyta</taxon>
        <taxon>Embryophyta</taxon>
        <taxon>Tracheophyta</taxon>
        <taxon>Spermatophyta</taxon>
        <taxon>Magnoliopsida</taxon>
        <taxon>eudicotyledons</taxon>
        <taxon>Gunneridae</taxon>
        <taxon>Pentapetalae</taxon>
        <taxon>rosids</taxon>
        <taxon>malvids</taxon>
        <taxon>Malvales</taxon>
        <taxon>Malvaceae</taxon>
        <taxon>Byttnerioideae</taxon>
        <taxon>Theobroma</taxon>
    </lineage>
</organism>
<name>A0A061FPW4_THECC</name>
<reference evidence="1 2" key="1">
    <citation type="journal article" date="2013" name="Genome Biol.">
        <title>The genome sequence of the most widely cultivated cacao type and its use to identify candidate genes regulating pod color.</title>
        <authorList>
            <person name="Motamayor J.C."/>
            <person name="Mockaitis K."/>
            <person name="Schmutz J."/>
            <person name="Haiminen N."/>
            <person name="Iii D.L."/>
            <person name="Cornejo O."/>
            <person name="Findley S.D."/>
            <person name="Zheng P."/>
            <person name="Utro F."/>
            <person name="Royaert S."/>
            <person name="Saski C."/>
            <person name="Jenkins J."/>
            <person name="Podicheti R."/>
            <person name="Zhao M."/>
            <person name="Scheffler B.E."/>
            <person name="Stack J.C."/>
            <person name="Feltus F.A."/>
            <person name="Mustiga G.M."/>
            <person name="Amores F."/>
            <person name="Phillips W."/>
            <person name="Marelli J.P."/>
            <person name="May G.D."/>
            <person name="Shapiro H."/>
            <person name="Ma J."/>
            <person name="Bustamante C.D."/>
            <person name="Schnell R.J."/>
            <person name="Main D."/>
            <person name="Gilbert D."/>
            <person name="Parida L."/>
            <person name="Kuhn D.N."/>
        </authorList>
    </citation>
    <scope>NUCLEOTIDE SEQUENCE [LARGE SCALE GENOMIC DNA]</scope>
    <source>
        <strain evidence="2">cv. Matina 1-6</strain>
    </source>
</reference>
<dbReference type="Proteomes" id="UP000026915">
    <property type="component" value="Chromosome 10"/>
</dbReference>
<gene>
    <name evidence="1" type="ORF">TCM_043843</name>
</gene>
<dbReference type="AlphaFoldDB" id="A0A061FPW4"/>
<protein>
    <submittedName>
        <fullName evidence="1">Uncharacterized protein</fullName>
    </submittedName>
</protein>
<dbReference type="Gramene" id="EOY19106">
    <property type="protein sequence ID" value="EOY19106"/>
    <property type="gene ID" value="TCM_043843"/>
</dbReference>
<sequence length="83" mass="9566">MMANSLSLKSILDANKLTVPNFIDWFRNIKIILKQEKNAYVLDGLILEEPSNNATNNKKEAYCNTSYPHVEVNKTLSIRRRVN</sequence>
<dbReference type="InParanoid" id="A0A061FPW4"/>
<accession>A0A061FPW4</accession>
<proteinExistence type="predicted"/>